<feature type="non-terminal residue" evidence="1">
    <location>
        <position position="1"/>
    </location>
</feature>
<comment type="caution">
    <text evidence="1">The sequence shown here is derived from an EMBL/GenBank/DDBJ whole genome shotgun (WGS) entry which is preliminary data.</text>
</comment>
<accession>A0A5J4UH51</accession>
<proteinExistence type="predicted"/>
<dbReference type="EMBL" id="SNRW01016079">
    <property type="protein sequence ID" value="KAA6369737.1"/>
    <property type="molecule type" value="Genomic_DNA"/>
</dbReference>
<protein>
    <recommendedName>
        <fullName evidence="3">Right handed beta helix domain-containing protein</fullName>
    </recommendedName>
</protein>
<gene>
    <name evidence="1" type="ORF">EZS28_034736</name>
</gene>
<organism evidence="1 2">
    <name type="scientific">Streblomastix strix</name>
    <dbReference type="NCBI Taxonomy" id="222440"/>
    <lineage>
        <taxon>Eukaryota</taxon>
        <taxon>Metamonada</taxon>
        <taxon>Preaxostyla</taxon>
        <taxon>Oxymonadida</taxon>
        <taxon>Streblomastigidae</taxon>
        <taxon>Streblomastix</taxon>
    </lineage>
</organism>
<evidence type="ECO:0000313" key="2">
    <source>
        <dbReference type="Proteomes" id="UP000324800"/>
    </source>
</evidence>
<evidence type="ECO:0008006" key="3">
    <source>
        <dbReference type="Google" id="ProtNLM"/>
    </source>
</evidence>
<name>A0A5J4UH51_9EUKA</name>
<dbReference type="AlphaFoldDB" id="A0A5J4UH51"/>
<dbReference type="Proteomes" id="UP000324800">
    <property type="component" value="Unassembled WGS sequence"/>
</dbReference>
<sequence>RFVVVKADVKSIIHFIDNTIIGTTEIGRNFEINGGELIITNLKLEFKNINENIVSQLVSFSNNGGHLQVRKTQIADVTFRRGNSLFGADNANTISLVDCKFLLFQ</sequence>
<reference evidence="1 2" key="1">
    <citation type="submission" date="2019-03" db="EMBL/GenBank/DDBJ databases">
        <title>Single cell metagenomics reveals metabolic interactions within the superorganism composed of flagellate Streblomastix strix and complex community of Bacteroidetes bacteria on its surface.</title>
        <authorList>
            <person name="Treitli S.C."/>
            <person name="Kolisko M."/>
            <person name="Husnik F."/>
            <person name="Keeling P."/>
            <person name="Hampl V."/>
        </authorList>
    </citation>
    <scope>NUCLEOTIDE SEQUENCE [LARGE SCALE GENOMIC DNA]</scope>
    <source>
        <strain evidence="1">ST1C</strain>
    </source>
</reference>
<evidence type="ECO:0000313" key="1">
    <source>
        <dbReference type="EMBL" id="KAA6369737.1"/>
    </source>
</evidence>